<reference evidence="1 2" key="1">
    <citation type="submission" date="2015-09" db="EMBL/GenBank/DDBJ databases">
        <title>Sorangium comparison.</title>
        <authorList>
            <person name="Zaburannyi N."/>
            <person name="Bunk B."/>
            <person name="Overmann J."/>
            <person name="Mueller R."/>
        </authorList>
    </citation>
    <scope>NUCLEOTIDE SEQUENCE [LARGE SCALE GENOMIC DNA]</scope>
    <source>
        <strain evidence="1 2">So ce836</strain>
    </source>
</reference>
<organism evidence="1 2">
    <name type="scientific">Sorangium cellulosum</name>
    <name type="common">Polyangium cellulosum</name>
    <dbReference type="NCBI Taxonomy" id="56"/>
    <lineage>
        <taxon>Bacteria</taxon>
        <taxon>Pseudomonadati</taxon>
        <taxon>Myxococcota</taxon>
        <taxon>Polyangia</taxon>
        <taxon>Polyangiales</taxon>
        <taxon>Polyangiaceae</taxon>
        <taxon>Sorangium</taxon>
    </lineage>
</organism>
<evidence type="ECO:0000313" key="2">
    <source>
        <dbReference type="Proteomes" id="UP000295497"/>
    </source>
</evidence>
<dbReference type="EMBL" id="CP012672">
    <property type="protein sequence ID" value="AUX30645.1"/>
    <property type="molecule type" value="Genomic_DNA"/>
</dbReference>
<accession>A0A4P2QL30</accession>
<dbReference type="Proteomes" id="UP000295497">
    <property type="component" value="Chromosome"/>
</dbReference>
<protein>
    <submittedName>
        <fullName evidence="1">Uncharacterized protein</fullName>
    </submittedName>
</protein>
<dbReference type="Pfam" id="PF14079">
    <property type="entry name" value="DUF4260"/>
    <property type="match status" value="1"/>
</dbReference>
<sequence>MHHRAALLLGAAIRGGHIGFDRMLGYELKYATAFGDTHLGRVGSKRAA</sequence>
<dbReference type="AlphaFoldDB" id="A0A4P2QL30"/>
<proteinExistence type="predicted"/>
<name>A0A4P2QL30_SORCE</name>
<gene>
    <name evidence="1" type="ORF">SOCE836_027540</name>
</gene>
<evidence type="ECO:0000313" key="1">
    <source>
        <dbReference type="EMBL" id="AUX30645.1"/>
    </source>
</evidence>
<dbReference type="InterPro" id="IPR025356">
    <property type="entry name" value="DUF4260"/>
</dbReference>
<dbReference type="RefSeq" id="WP_237245285.1">
    <property type="nucleotide sequence ID" value="NZ_CP012672.1"/>
</dbReference>